<accession>A0A9D5DG64</accession>
<feature type="transmembrane region" description="Helical" evidence="1">
    <location>
        <begin position="136"/>
        <end position="154"/>
    </location>
</feature>
<feature type="transmembrane region" description="Helical" evidence="1">
    <location>
        <begin position="7"/>
        <end position="31"/>
    </location>
</feature>
<comment type="caution">
    <text evidence="2">The sequence shown here is derived from an EMBL/GenBank/DDBJ whole genome shotgun (WGS) entry which is preliminary data.</text>
</comment>
<dbReference type="EMBL" id="JAGGNH010000001">
    <property type="protein sequence ID" value="KAJ0989457.1"/>
    <property type="molecule type" value="Genomic_DNA"/>
</dbReference>
<reference evidence="2" key="1">
    <citation type="submission" date="2021-03" db="EMBL/GenBank/DDBJ databases">
        <authorList>
            <person name="Li Z."/>
            <person name="Yang C."/>
        </authorList>
    </citation>
    <scope>NUCLEOTIDE SEQUENCE</scope>
    <source>
        <strain evidence="2">Dzin_1.0</strain>
        <tissue evidence="2">Leaf</tissue>
    </source>
</reference>
<keyword evidence="3" id="KW-1185">Reference proteome</keyword>
<reference evidence="2" key="2">
    <citation type="journal article" date="2022" name="Hortic Res">
        <title>The genome of Dioscorea zingiberensis sheds light on the biosynthesis, origin and evolution of the medicinally important diosgenin saponins.</title>
        <authorList>
            <person name="Li Y."/>
            <person name="Tan C."/>
            <person name="Li Z."/>
            <person name="Guo J."/>
            <person name="Li S."/>
            <person name="Chen X."/>
            <person name="Wang C."/>
            <person name="Dai X."/>
            <person name="Yang H."/>
            <person name="Song W."/>
            <person name="Hou L."/>
            <person name="Xu J."/>
            <person name="Tong Z."/>
            <person name="Xu A."/>
            <person name="Yuan X."/>
            <person name="Wang W."/>
            <person name="Yang Q."/>
            <person name="Chen L."/>
            <person name="Sun Z."/>
            <person name="Wang K."/>
            <person name="Pan B."/>
            <person name="Chen J."/>
            <person name="Bao Y."/>
            <person name="Liu F."/>
            <person name="Qi X."/>
            <person name="Gang D.R."/>
            <person name="Wen J."/>
            <person name="Li J."/>
        </authorList>
    </citation>
    <scope>NUCLEOTIDE SEQUENCE</scope>
    <source>
        <strain evidence="2">Dzin_1.0</strain>
    </source>
</reference>
<gene>
    <name evidence="2" type="ORF">J5N97_007813</name>
</gene>
<evidence type="ECO:0000256" key="1">
    <source>
        <dbReference type="SAM" id="Phobius"/>
    </source>
</evidence>
<protein>
    <submittedName>
        <fullName evidence="2">Uncharacterized protein</fullName>
    </submittedName>
</protein>
<dbReference type="PANTHER" id="PTHR33294">
    <property type="entry name" value="AWPM-19-LIKE FAMILY PROTEIN"/>
    <property type="match status" value="1"/>
</dbReference>
<feature type="transmembrane region" description="Helical" evidence="1">
    <location>
        <begin position="62"/>
        <end position="85"/>
    </location>
</feature>
<keyword evidence="1" id="KW-0812">Transmembrane</keyword>
<dbReference type="Pfam" id="PF05512">
    <property type="entry name" value="AWPM-19"/>
    <property type="match status" value="1"/>
</dbReference>
<keyword evidence="1" id="KW-1133">Transmembrane helix</keyword>
<dbReference type="Proteomes" id="UP001085076">
    <property type="component" value="Miscellaneous, Linkage group lg01"/>
</dbReference>
<dbReference type="PANTHER" id="PTHR33294:SF6">
    <property type="entry name" value="AWPM-19-LIKE FAMILY PROTEIN"/>
    <property type="match status" value="1"/>
</dbReference>
<proteinExistence type="predicted"/>
<dbReference type="InterPro" id="IPR008390">
    <property type="entry name" value="AWPM-19"/>
</dbReference>
<sequence length="155" mass="16861">MARTGQSCVLFLIFLNFCMSLILAAIAGWALNYSIQNDYFIDTGVVPPREYSPVYFPMGNGATGFFVIFSLISGVVGAATALAGFTQMRSWSSYSCLPAAQSSGFTAWVLTLLSMSLAIKEIHLEGRNTRLRTMEAFSIILAATQFAYVVAVHFA</sequence>
<organism evidence="2 3">
    <name type="scientific">Dioscorea zingiberensis</name>
    <dbReference type="NCBI Taxonomy" id="325984"/>
    <lineage>
        <taxon>Eukaryota</taxon>
        <taxon>Viridiplantae</taxon>
        <taxon>Streptophyta</taxon>
        <taxon>Embryophyta</taxon>
        <taxon>Tracheophyta</taxon>
        <taxon>Spermatophyta</taxon>
        <taxon>Magnoliopsida</taxon>
        <taxon>Liliopsida</taxon>
        <taxon>Dioscoreales</taxon>
        <taxon>Dioscoreaceae</taxon>
        <taxon>Dioscorea</taxon>
    </lineage>
</organism>
<name>A0A9D5DG64_9LILI</name>
<evidence type="ECO:0000313" key="3">
    <source>
        <dbReference type="Proteomes" id="UP001085076"/>
    </source>
</evidence>
<keyword evidence="1" id="KW-0472">Membrane</keyword>
<dbReference type="OrthoDB" id="631515at2759"/>
<dbReference type="AlphaFoldDB" id="A0A9D5DG64"/>
<evidence type="ECO:0000313" key="2">
    <source>
        <dbReference type="EMBL" id="KAJ0989457.1"/>
    </source>
</evidence>